<proteinExistence type="predicted"/>
<reference evidence="4 6" key="2">
    <citation type="submission" date="2018-06" db="EMBL/GenBank/DDBJ databases">
        <authorList>
            <consortium name="Pathogen Informatics"/>
            <person name="Doyle S."/>
        </authorList>
    </citation>
    <scope>NUCLEOTIDE SEQUENCE [LARGE SCALE GENOMIC DNA]</scope>
    <source>
        <strain evidence="4 6">NCTC11938</strain>
    </source>
</reference>
<gene>
    <name evidence="2" type="ORF">AM402_13900</name>
    <name evidence="4" type="ORF">NCTC11938_00782</name>
    <name evidence="3" type="ORF">PW210_004202</name>
</gene>
<dbReference type="Proteomes" id="UP001171165">
    <property type="component" value="Unassembled WGS sequence"/>
</dbReference>
<feature type="region of interest" description="Disordered" evidence="1">
    <location>
        <begin position="161"/>
        <end position="186"/>
    </location>
</feature>
<evidence type="ECO:0000313" key="3">
    <source>
        <dbReference type="EMBL" id="EKW9778312.1"/>
    </source>
</evidence>
<dbReference type="Proteomes" id="UP000254191">
    <property type="component" value="Unassembled WGS sequence"/>
</dbReference>
<evidence type="ECO:0000313" key="5">
    <source>
        <dbReference type="Proteomes" id="UP000195540"/>
    </source>
</evidence>
<evidence type="ECO:0000313" key="4">
    <source>
        <dbReference type="EMBL" id="SUC18477.1"/>
    </source>
</evidence>
<dbReference type="Proteomes" id="UP000195540">
    <property type="component" value="Chromosome"/>
</dbReference>
<name>A0A1Z1SW57_PROMI</name>
<evidence type="ECO:0000313" key="2">
    <source>
        <dbReference type="EMBL" id="ARX35198.1"/>
    </source>
</evidence>
<protein>
    <submittedName>
        <fullName evidence="2 4">Replication protein</fullName>
    </submittedName>
</protein>
<organism evidence="4 6">
    <name type="scientific">Proteus mirabilis</name>
    <dbReference type="NCBI Taxonomy" id="584"/>
    <lineage>
        <taxon>Bacteria</taxon>
        <taxon>Pseudomonadati</taxon>
        <taxon>Pseudomonadota</taxon>
        <taxon>Gammaproteobacteria</taxon>
        <taxon>Enterobacterales</taxon>
        <taxon>Morganellaceae</taxon>
        <taxon>Proteus</taxon>
    </lineage>
</organism>
<evidence type="ECO:0000313" key="6">
    <source>
        <dbReference type="Proteomes" id="UP000254191"/>
    </source>
</evidence>
<reference evidence="3" key="3">
    <citation type="submission" date="2023-06" db="EMBL/GenBank/DDBJ databases">
        <authorList>
            <consortium name="Clinical and Environmental Microbiology Branch: Whole genome sequencing antimicrobial resistance pathogens in the healthcare setting"/>
        </authorList>
    </citation>
    <scope>NUCLEOTIDE SEQUENCE</scope>
    <source>
        <strain evidence="3">Microbial</strain>
    </source>
</reference>
<dbReference type="EMBL" id="ABKSPD020000032">
    <property type="protein sequence ID" value="EKW9778312.1"/>
    <property type="molecule type" value="Genomic_DNA"/>
</dbReference>
<sequence>MSLLLLKSRPLVVIPELAVRLGLNEAMLLQQIQYWLTETTSGVEYDGSRWIYNTVEEWKNQFPFFSESTIKRAFTNLKKQGVLRIEQINKSNHDRTNYYAINYDHHLLTDEVNMTQSNGDNSSDRTVQNDLIDKRKLKPSNSAKCAVLNGSKWPVLTENTTEITSESTTETDHSSQNSDESSDQSKNDFLTRYPEAVIYSANGQKWGDEDDLKTAKWMFGRVKKLNPSALEPTWYDWANDIRLMRQIDGRTHEKICALFDWANKDSFWHKNILSPRKLRKHFDELTIRSQEPRNEPKVQVDTIERDSAFSRLIGSRSKPKNRIEEIALELAGKTGIRRMSEFSGRQAWNSIWKQAIEMLQETQ</sequence>
<dbReference type="RefSeq" id="WP_004247133.1">
    <property type="nucleotide sequence ID" value="NZ_AP026827.1"/>
</dbReference>
<dbReference type="AlphaFoldDB" id="A0A1Z1SW57"/>
<dbReference type="EMBL" id="CP021694">
    <property type="protein sequence ID" value="ARX35198.1"/>
    <property type="molecule type" value="Genomic_DNA"/>
</dbReference>
<dbReference type="EMBL" id="UGTS01000004">
    <property type="protein sequence ID" value="SUC18477.1"/>
    <property type="molecule type" value="Genomic_DNA"/>
</dbReference>
<feature type="compositionally biased region" description="Low complexity" evidence="1">
    <location>
        <begin position="161"/>
        <end position="179"/>
    </location>
</feature>
<accession>A0A1Z1SW57</accession>
<reference evidence="2 5" key="1">
    <citation type="submission" date="2017-05" db="EMBL/GenBank/DDBJ databases">
        <title>Whole genome sequencing of Proteus mirabilis AR_0155.</title>
        <authorList>
            <person name="Conlan S."/>
            <person name="Thomas P.J."/>
            <person name="Mullikin J."/>
            <person name="Frank K.M."/>
            <person name="Segre J.A."/>
        </authorList>
    </citation>
    <scope>NUCLEOTIDE SEQUENCE [LARGE SCALE GENOMIC DNA]</scope>
    <source>
        <strain evidence="2 5">AR_0155</strain>
    </source>
</reference>
<evidence type="ECO:0000256" key="1">
    <source>
        <dbReference type="SAM" id="MobiDB-lite"/>
    </source>
</evidence>